<feature type="transmembrane region" description="Helical" evidence="6">
    <location>
        <begin position="241"/>
        <end position="263"/>
    </location>
</feature>
<evidence type="ECO:0000256" key="4">
    <source>
        <dbReference type="ARBA" id="ARBA00022989"/>
    </source>
</evidence>
<evidence type="ECO:0000256" key="2">
    <source>
        <dbReference type="ARBA" id="ARBA00022475"/>
    </source>
</evidence>
<dbReference type="Gene3D" id="1.20.1250.20">
    <property type="entry name" value="MFS general substrate transporter like domains"/>
    <property type="match status" value="2"/>
</dbReference>
<dbReference type="PANTHER" id="PTHR43124">
    <property type="entry name" value="PURINE EFFLUX PUMP PBUE"/>
    <property type="match status" value="1"/>
</dbReference>
<feature type="transmembrane region" description="Helical" evidence="6">
    <location>
        <begin position="337"/>
        <end position="359"/>
    </location>
</feature>
<dbReference type="Pfam" id="PF07690">
    <property type="entry name" value="MFS_1"/>
    <property type="match status" value="1"/>
</dbReference>
<keyword evidence="4 6" id="KW-1133">Transmembrane helix</keyword>
<dbReference type="Proteomes" id="UP000830925">
    <property type="component" value="Chromosome"/>
</dbReference>
<dbReference type="AlphaFoldDB" id="A0AAE9H5Q1"/>
<organism evidence="8 9">
    <name type="scientific">Alcaligenes faecalis</name>
    <dbReference type="NCBI Taxonomy" id="511"/>
    <lineage>
        <taxon>Bacteria</taxon>
        <taxon>Pseudomonadati</taxon>
        <taxon>Pseudomonadota</taxon>
        <taxon>Betaproteobacteria</taxon>
        <taxon>Burkholderiales</taxon>
        <taxon>Alcaligenaceae</taxon>
        <taxon>Alcaligenes</taxon>
    </lineage>
</organism>
<feature type="transmembrane region" description="Helical" evidence="6">
    <location>
        <begin position="275"/>
        <end position="294"/>
    </location>
</feature>
<dbReference type="EMBL" id="CP095873">
    <property type="protein sequence ID" value="UPL19815.1"/>
    <property type="molecule type" value="Genomic_DNA"/>
</dbReference>
<dbReference type="InterPro" id="IPR020846">
    <property type="entry name" value="MFS_dom"/>
</dbReference>
<feature type="transmembrane region" description="Helical" evidence="6">
    <location>
        <begin position="84"/>
        <end position="110"/>
    </location>
</feature>
<feature type="transmembrane region" description="Helical" evidence="6">
    <location>
        <begin position="170"/>
        <end position="189"/>
    </location>
</feature>
<proteinExistence type="predicted"/>
<dbReference type="InterPro" id="IPR036259">
    <property type="entry name" value="MFS_trans_sf"/>
</dbReference>
<evidence type="ECO:0000256" key="1">
    <source>
        <dbReference type="ARBA" id="ARBA00004651"/>
    </source>
</evidence>
<keyword evidence="2" id="KW-1003">Cell membrane</keyword>
<evidence type="ECO:0000256" key="3">
    <source>
        <dbReference type="ARBA" id="ARBA00022692"/>
    </source>
</evidence>
<feature type="domain" description="Major facilitator superfamily (MFS) profile" evidence="7">
    <location>
        <begin position="11"/>
        <end position="391"/>
    </location>
</feature>
<dbReference type="InterPro" id="IPR011701">
    <property type="entry name" value="MFS"/>
</dbReference>
<evidence type="ECO:0000259" key="7">
    <source>
        <dbReference type="PROSITE" id="PS50850"/>
    </source>
</evidence>
<evidence type="ECO:0000313" key="8">
    <source>
        <dbReference type="EMBL" id="UPL19815.1"/>
    </source>
</evidence>
<evidence type="ECO:0000313" key="9">
    <source>
        <dbReference type="Proteomes" id="UP000830925"/>
    </source>
</evidence>
<dbReference type="PANTHER" id="PTHR43124:SF3">
    <property type="entry name" value="CHLORAMPHENICOL EFFLUX PUMP RV0191"/>
    <property type="match status" value="1"/>
</dbReference>
<feature type="transmembrane region" description="Helical" evidence="6">
    <location>
        <begin position="210"/>
        <end position="235"/>
    </location>
</feature>
<name>A0AAE9H5Q1_ALCFA</name>
<comment type="subcellular location">
    <subcellularLocation>
        <location evidence="1">Cell membrane</location>
        <topology evidence="1">Multi-pass membrane protein</topology>
    </subcellularLocation>
</comment>
<dbReference type="RefSeq" id="WP_247965496.1">
    <property type="nucleotide sequence ID" value="NZ_CP095873.1"/>
</dbReference>
<dbReference type="GO" id="GO:0005886">
    <property type="term" value="C:plasma membrane"/>
    <property type="evidence" value="ECO:0007669"/>
    <property type="project" value="UniProtKB-SubCell"/>
</dbReference>
<evidence type="ECO:0000256" key="6">
    <source>
        <dbReference type="SAM" id="Phobius"/>
    </source>
</evidence>
<reference evidence="8" key="1">
    <citation type="submission" date="2022-04" db="EMBL/GenBank/DDBJ databases">
        <title>Genomic mining of Alcaligenes faecalis D334 producing ectoin and derivatives.</title>
        <authorList>
            <person name="Doan V.T."/>
            <person name="Quach N.T."/>
            <person name="Vu T.-H.-N."/>
            <person name="Phi Q.-T."/>
        </authorList>
    </citation>
    <scope>NUCLEOTIDE SEQUENCE</scope>
    <source>
        <strain evidence="8">D334</strain>
    </source>
</reference>
<protein>
    <submittedName>
        <fullName evidence="8">MFS transporter</fullName>
    </submittedName>
</protein>
<keyword evidence="5 6" id="KW-0472">Membrane</keyword>
<gene>
    <name evidence="8" type="ORF">MXF72_10245</name>
</gene>
<dbReference type="SUPFAM" id="SSF103473">
    <property type="entry name" value="MFS general substrate transporter"/>
    <property type="match status" value="1"/>
</dbReference>
<dbReference type="GO" id="GO:0022857">
    <property type="term" value="F:transmembrane transporter activity"/>
    <property type="evidence" value="ECO:0007669"/>
    <property type="project" value="InterPro"/>
</dbReference>
<feature type="transmembrane region" description="Helical" evidence="6">
    <location>
        <begin position="12"/>
        <end position="32"/>
    </location>
</feature>
<evidence type="ECO:0000256" key="5">
    <source>
        <dbReference type="ARBA" id="ARBA00023136"/>
    </source>
</evidence>
<keyword evidence="3 6" id="KW-0812">Transmembrane</keyword>
<dbReference type="InterPro" id="IPR050189">
    <property type="entry name" value="MFS_Efflux_Transporters"/>
</dbReference>
<feature type="transmembrane region" description="Helical" evidence="6">
    <location>
        <begin position="300"/>
        <end position="325"/>
    </location>
</feature>
<dbReference type="PROSITE" id="PS50850">
    <property type="entry name" value="MFS"/>
    <property type="match status" value="1"/>
</dbReference>
<feature type="transmembrane region" description="Helical" evidence="6">
    <location>
        <begin position="365"/>
        <end position="387"/>
    </location>
</feature>
<feature type="transmembrane region" description="Helical" evidence="6">
    <location>
        <begin position="52"/>
        <end position="72"/>
    </location>
</feature>
<sequence length="396" mass="42159">MMLSTRASRSPWVLASLMTLAMGMPMMVFYAIGVLGPQIIQDLGISREQLGWLTTSTFGLAALLSPWAGALVQRMGNRHGLFLLFLLVAMSFSLIAVLPGFWGVLTALLLCGLAQSLANPVTNQAIAQLVPAERKAGLVGIKQSGVQASALLAGLVLPTLAYKLGWRGAFVVWVPAMLCLSYFALQLLPARASTAAGSMSWRLPWPSQQLWLLMAIQLCAGLVLSSFITFLGVFAQQLGVSPYWIGMLVSGFGVMGIVSRVLLTPIAARFGDETLLLGILFVIPIVALLLMMMAAPDRFWPLGAGVLAIGLTLVATNAIAMSMLLRDARFGSPARTAGLLSVGFFGGFAFGPPLFGVLLRSPEGFAAAWPLLMGILVCASLLCLILYQVRRMAKGE</sequence>
<accession>A0AAE9H5Q1</accession>